<gene>
    <name evidence="2" type="ORF">DFH07DRAFT_773858</name>
</gene>
<protein>
    <submittedName>
        <fullName evidence="2">Uncharacterized protein</fullName>
    </submittedName>
</protein>
<dbReference type="Proteomes" id="UP001215280">
    <property type="component" value="Unassembled WGS sequence"/>
</dbReference>
<feature type="compositionally biased region" description="Polar residues" evidence="1">
    <location>
        <begin position="1"/>
        <end position="22"/>
    </location>
</feature>
<name>A0AAD7J0H3_9AGAR</name>
<evidence type="ECO:0000313" key="3">
    <source>
        <dbReference type="Proteomes" id="UP001215280"/>
    </source>
</evidence>
<keyword evidence="3" id="KW-1185">Reference proteome</keyword>
<dbReference type="AlphaFoldDB" id="A0AAD7J0H3"/>
<dbReference type="EMBL" id="JARJLG010000068">
    <property type="protein sequence ID" value="KAJ7754209.1"/>
    <property type="molecule type" value="Genomic_DNA"/>
</dbReference>
<feature type="region of interest" description="Disordered" evidence="1">
    <location>
        <begin position="1"/>
        <end position="37"/>
    </location>
</feature>
<evidence type="ECO:0000256" key="1">
    <source>
        <dbReference type="SAM" id="MobiDB-lite"/>
    </source>
</evidence>
<organism evidence="2 3">
    <name type="scientific">Mycena maculata</name>
    <dbReference type="NCBI Taxonomy" id="230809"/>
    <lineage>
        <taxon>Eukaryota</taxon>
        <taxon>Fungi</taxon>
        <taxon>Dikarya</taxon>
        <taxon>Basidiomycota</taxon>
        <taxon>Agaricomycotina</taxon>
        <taxon>Agaricomycetes</taxon>
        <taxon>Agaricomycetidae</taxon>
        <taxon>Agaricales</taxon>
        <taxon>Marasmiineae</taxon>
        <taxon>Mycenaceae</taxon>
        <taxon>Mycena</taxon>
    </lineage>
</organism>
<sequence length="125" mass="14471">MKSIASRTSRAFHTTKTYNPDQSDLLPIPPRPPRAFRRTVGDKASAYTAIRAGKWGTARFGLPSWTDRYDAAIFGSTWMRLEWEWRIRGRVSVVEGQMEKCDRFFGLSWNYSKSHRPTRKTPNST</sequence>
<reference evidence="2" key="1">
    <citation type="submission" date="2023-03" db="EMBL/GenBank/DDBJ databases">
        <title>Massive genome expansion in bonnet fungi (Mycena s.s.) driven by repeated elements and novel gene families across ecological guilds.</title>
        <authorList>
            <consortium name="Lawrence Berkeley National Laboratory"/>
            <person name="Harder C.B."/>
            <person name="Miyauchi S."/>
            <person name="Viragh M."/>
            <person name="Kuo A."/>
            <person name="Thoen E."/>
            <person name="Andreopoulos B."/>
            <person name="Lu D."/>
            <person name="Skrede I."/>
            <person name="Drula E."/>
            <person name="Henrissat B."/>
            <person name="Morin E."/>
            <person name="Kohler A."/>
            <person name="Barry K."/>
            <person name="LaButti K."/>
            <person name="Morin E."/>
            <person name="Salamov A."/>
            <person name="Lipzen A."/>
            <person name="Mereny Z."/>
            <person name="Hegedus B."/>
            <person name="Baldrian P."/>
            <person name="Stursova M."/>
            <person name="Weitz H."/>
            <person name="Taylor A."/>
            <person name="Grigoriev I.V."/>
            <person name="Nagy L.G."/>
            <person name="Martin F."/>
            <person name="Kauserud H."/>
        </authorList>
    </citation>
    <scope>NUCLEOTIDE SEQUENCE</scope>
    <source>
        <strain evidence="2">CBHHK188m</strain>
    </source>
</reference>
<comment type="caution">
    <text evidence="2">The sequence shown here is derived from an EMBL/GenBank/DDBJ whole genome shotgun (WGS) entry which is preliminary data.</text>
</comment>
<proteinExistence type="predicted"/>
<accession>A0AAD7J0H3</accession>
<evidence type="ECO:0000313" key="2">
    <source>
        <dbReference type="EMBL" id="KAJ7754209.1"/>
    </source>
</evidence>